<evidence type="ECO:0000313" key="3">
    <source>
        <dbReference type="EMBL" id="CAF1137095.1"/>
    </source>
</evidence>
<accession>A0A814RQG7</accession>
<keyword evidence="2" id="KW-0812">Transmembrane</keyword>
<evidence type="ECO:0000256" key="2">
    <source>
        <dbReference type="SAM" id="Phobius"/>
    </source>
</evidence>
<feature type="non-terminal residue" evidence="3">
    <location>
        <position position="1"/>
    </location>
</feature>
<keyword evidence="2" id="KW-0472">Membrane</keyword>
<dbReference type="AlphaFoldDB" id="A0A814RQG7"/>
<keyword evidence="2" id="KW-1133">Transmembrane helix</keyword>
<feature type="compositionally biased region" description="Low complexity" evidence="1">
    <location>
        <begin position="31"/>
        <end position="41"/>
    </location>
</feature>
<dbReference type="Proteomes" id="UP000663882">
    <property type="component" value="Unassembled WGS sequence"/>
</dbReference>
<protein>
    <submittedName>
        <fullName evidence="3">Uncharacterized protein</fullName>
    </submittedName>
</protein>
<organism evidence="3 4">
    <name type="scientific">Rotaria sordida</name>
    <dbReference type="NCBI Taxonomy" id="392033"/>
    <lineage>
        <taxon>Eukaryota</taxon>
        <taxon>Metazoa</taxon>
        <taxon>Spiralia</taxon>
        <taxon>Gnathifera</taxon>
        <taxon>Rotifera</taxon>
        <taxon>Eurotatoria</taxon>
        <taxon>Bdelloidea</taxon>
        <taxon>Philodinida</taxon>
        <taxon>Philodinidae</taxon>
        <taxon>Rotaria</taxon>
    </lineage>
</organism>
<feature type="transmembrane region" description="Helical" evidence="2">
    <location>
        <begin position="160"/>
        <end position="182"/>
    </location>
</feature>
<reference evidence="3" key="1">
    <citation type="submission" date="2021-02" db="EMBL/GenBank/DDBJ databases">
        <authorList>
            <person name="Nowell W R."/>
        </authorList>
    </citation>
    <scope>NUCLEOTIDE SEQUENCE</scope>
</reference>
<name>A0A814RQG7_9BILA</name>
<gene>
    <name evidence="3" type="ORF">RFH988_LOCUS21181</name>
</gene>
<feature type="region of interest" description="Disordered" evidence="1">
    <location>
        <begin position="78"/>
        <end position="98"/>
    </location>
</feature>
<evidence type="ECO:0000256" key="1">
    <source>
        <dbReference type="SAM" id="MobiDB-lite"/>
    </source>
</evidence>
<proteinExistence type="predicted"/>
<feature type="compositionally biased region" description="Polar residues" evidence="1">
    <location>
        <begin position="20"/>
        <end position="30"/>
    </location>
</feature>
<feature type="region of interest" description="Disordered" evidence="1">
    <location>
        <begin position="1"/>
        <end position="51"/>
    </location>
</feature>
<sequence>MSNDKRTIVSPSNIELGETSVPSPTSQTEIVNSVSPPSSNNQTESVHISAPPSKFHTKTVYIPRLVVKQKASLPIVQTSKASIPPSKSKAHPIKPPNRNSLQVSTNVLSSKNRYTVTPIRSTTPTVYAYRNKNSENRNRKVAAAAIAKPCCCCCCCSAPVLAGLLVAFMVVAAIIIPLTIVLTSVGDESTTT</sequence>
<evidence type="ECO:0000313" key="4">
    <source>
        <dbReference type="Proteomes" id="UP000663882"/>
    </source>
</evidence>
<comment type="caution">
    <text evidence="3">The sequence shown here is derived from an EMBL/GenBank/DDBJ whole genome shotgun (WGS) entry which is preliminary data.</text>
</comment>
<dbReference type="EMBL" id="CAJNOO010001339">
    <property type="protein sequence ID" value="CAF1137095.1"/>
    <property type="molecule type" value="Genomic_DNA"/>
</dbReference>